<comment type="caution">
    <text evidence="1">The sequence shown here is derived from an EMBL/GenBank/DDBJ whole genome shotgun (WGS) entry which is preliminary data.</text>
</comment>
<proteinExistence type="predicted"/>
<protein>
    <submittedName>
        <fullName evidence="1">Serine/threonine-protein kinase SIS8</fullName>
    </submittedName>
</protein>
<reference evidence="1 2" key="1">
    <citation type="journal article" date="2022" name="Plant J.">
        <title>Chromosome-level genome of Camellia lanceoleosa provides a valuable resource for understanding genome evolution and self-incompatibility.</title>
        <authorList>
            <person name="Gong W."/>
            <person name="Xiao S."/>
            <person name="Wang L."/>
            <person name="Liao Z."/>
            <person name="Chang Y."/>
            <person name="Mo W."/>
            <person name="Hu G."/>
            <person name="Li W."/>
            <person name="Zhao G."/>
            <person name="Zhu H."/>
            <person name="Hu X."/>
            <person name="Ji K."/>
            <person name="Xiang X."/>
            <person name="Song Q."/>
            <person name="Yuan D."/>
            <person name="Jin S."/>
            <person name="Zhang L."/>
        </authorList>
    </citation>
    <scope>NUCLEOTIDE SEQUENCE [LARGE SCALE GENOMIC DNA]</scope>
    <source>
        <strain evidence="1">SQ_2022a</strain>
    </source>
</reference>
<dbReference type="EMBL" id="CM045763">
    <property type="protein sequence ID" value="KAI8021685.1"/>
    <property type="molecule type" value="Genomic_DNA"/>
</dbReference>
<keyword evidence="1" id="KW-0808">Transferase</keyword>
<name>A0ACC0I8B7_9ERIC</name>
<sequence>MNQSLKKAFEVAPLIQLYTEYAFDALPCQLPEERKVYLLKNLAECSPYVTPQDSRQLLPFVVQLLKDVAVKVFSKQEYSDDLIYSFRKEVSLMKRFRHPNVLLFMGAVTSPQRLCIVTEFLPRTSPISAYSIKRKQ</sequence>
<evidence type="ECO:0000313" key="1">
    <source>
        <dbReference type="EMBL" id="KAI8021685.1"/>
    </source>
</evidence>
<accession>A0ACC0I8B7</accession>
<dbReference type="Proteomes" id="UP001060215">
    <property type="component" value="Chromosome 6"/>
</dbReference>
<gene>
    <name evidence="1" type="ORF">LOK49_LG03G02851</name>
</gene>
<keyword evidence="1" id="KW-0418">Kinase</keyword>
<organism evidence="1 2">
    <name type="scientific">Camellia lanceoleosa</name>
    <dbReference type="NCBI Taxonomy" id="1840588"/>
    <lineage>
        <taxon>Eukaryota</taxon>
        <taxon>Viridiplantae</taxon>
        <taxon>Streptophyta</taxon>
        <taxon>Embryophyta</taxon>
        <taxon>Tracheophyta</taxon>
        <taxon>Spermatophyta</taxon>
        <taxon>Magnoliopsida</taxon>
        <taxon>eudicotyledons</taxon>
        <taxon>Gunneridae</taxon>
        <taxon>Pentapetalae</taxon>
        <taxon>asterids</taxon>
        <taxon>Ericales</taxon>
        <taxon>Theaceae</taxon>
        <taxon>Camellia</taxon>
    </lineage>
</organism>
<evidence type="ECO:0000313" key="2">
    <source>
        <dbReference type="Proteomes" id="UP001060215"/>
    </source>
</evidence>
<keyword evidence="2" id="KW-1185">Reference proteome</keyword>